<feature type="region of interest" description="Disordered" evidence="2">
    <location>
        <begin position="1"/>
        <end position="28"/>
    </location>
</feature>
<sequence length="195" mass="22151">MDNKETVEEIDKQCMDQTTPTEKSDESCVQTTLEQLDGTVLNDTVSERDLHTIQNKRLELDNIQRDLDDLMGRLNSFIADSQENFLDDVSVDGISEAEEDILNVSEKQDGPPEKELNSYEATESLLNKIYVSDNSNPPEINWDMVGPILQKHVADLQRLHNLNQMTNAVVKRIRNVTQINEVLLKEASEKLHEGS</sequence>
<evidence type="ECO:0000256" key="2">
    <source>
        <dbReference type="SAM" id="MobiDB-lite"/>
    </source>
</evidence>
<proteinExistence type="predicted"/>
<dbReference type="Proteomes" id="UP000801492">
    <property type="component" value="Unassembled WGS sequence"/>
</dbReference>
<dbReference type="OrthoDB" id="6774838at2759"/>
<name>A0A8K0D5M8_IGNLU</name>
<dbReference type="EMBL" id="VTPC01004187">
    <property type="protein sequence ID" value="KAF2897411.1"/>
    <property type="molecule type" value="Genomic_DNA"/>
</dbReference>
<evidence type="ECO:0000256" key="1">
    <source>
        <dbReference type="SAM" id="Coils"/>
    </source>
</evidence>
<dbReference type="AlphaFoldDB" id="A0A8K0D5M8"/>
<reference evidence="3" key="1">
    <citation type="submission" date="2019-08" db="EMBL/GenBank/DDBJ databases">
        <title>The genome of the North American firefly Photinus pyralis.</title>
        <authorList>
            <consortium name="Photinus pyralis genome working group"/>
            <person name="Fallon T.R."/>
            <person name="Sander Lower S.E."/>
            <person name="Weng J.-K."/>
        </authorList>
    </citation>
    <scope>NUCLEOTIDE SEQUENCE</scope>
    <source>
        <strain evidence="3">TRF0915ILg1</strain>
        <tissue evidence="3">Whole body</tissue>
    </source>
</reference>
<gene>
    <name evidence="3" type="ORF">ILUMI_08765</name>
</gene>
<evidence type="ECO:0000313" key="4">
    <source>
        <dbReference type="Proteomes" id="UP000801492"/>
    </source>
</evidence>
<comment type="caution">
    <text evidence="3">The sequence shown here is derived from an EMBL/GenBank/DDBJ whole genome shotgun (WGS) entry which is preliminary data.</text>
</comment>
<keyword evidence="1" id="KW-0175">Coiled coil</keyword>
<evidence type="ECO:0000313" key="3">
    <source>
        <dbReference type="EMBL" id="KAF2897411.1"/>
    </source>
</evidence>
<protein>
    <submittedName>
        <fullName evidence="3">Uncharacterized protein</fullName>
    </submittedName>
</protein>
<feature type="compositionally biased region" description="Polar residues" evidence="2">
    <location>
        <begin position="15"/>
        <end position="28"/>
    </location>
</feature>
<feature type="coiled-coil region" evidence="1">
    <location>
        <begin position="53"/>
        <end position="80"/>
    </location>
</feature>
<accession>A0A8K0D5M8</accession>
<organism evidence="3 4">
    <name type="scientific">Ignelater luminosus</name>
    <name type="common">Cucubano</name>
    <name type="synonym">Pyrophorus luminosus</name>
    <dbReference type="NCBI Taxonomy" id="2038154"/>
    <lineage>
        <taxon>Eukaryota</taxon>
        <taxon>Metazoa</taxon>
        <taxon>Ecdysozoa</taxon>
        <taxon>Arthropoda</taxon>
        <taxon>Hexapoda</taxon>
        <taxon>Insecta</taxon>
        <taxon>Pterygota</taxon>
        <taxon>Neoptera</taxon>
        <taxon>Endopterygota</taxon>
        <taxon>Coleoptera</taxon>
        <taxon>Polyphaga</taxon>
        <taxon>Elateriformia</taxon>
        <taxon>Elateroidea</taxon>
        <taxon>Elateridae</taxon>
        <taxon>Agrypninae</taxon>
        <taxon>Pyrophorini</taxon>
        <taxon>Ignelater</taxon>
    </lineage>
</organism>
<feature type="compositionally biased region" description="Basic and acidic residues" evidence="2">
    <location>
        <begin position="1"/>
        <end position="14"/>
    </location>
</feature>
<keyword evidence="4" id="KW-1185">Reference proteome</keyword>